<keyword evidence="2" id="KW-1185">Reference proteome</keyword>
<dbReference type="AlphaFoldDB" id="A0A1M4PP58"/>
<sequence>MSSRLSSRPMGWSVIGADEMARMRVYKANGGSIKEYYRNTRSERKREKRILELDEKMINNVKRTYNNMDPDIMIDMPYISRTDGRWLKGMLKASYF</sequence>
<accession>A0A1M4PP58</accession>
<protein>
    <submittedName>
        <fullName evidence="1">Uncharacterized protein</fullName>
    </submittedName>
</protein>
<evidence type="ECO:0000313" key="1">
    <source>
        <dbReference type="EMBL" id="SHD77272.1"/>
    </source>
</evidence>
<dbReference type="EMBL" id="LT669839">
    <property type="protein sequence ID" value="SHD77272.1"/>
    <property type="molecule type" value="Genomic_DNA"/>
</dbReference>
<proteinExistence type="predicted"/>
<dbReference type="Proteomes" id="UP000245423">
    <property type="component" value="Chromosome 1"/>
</dbReference>
<name>A0A1M4PP58_9FIRM</name>
<reference evidence="1 2" key="1">
    <citation type="submission" date="2016-11" db="EMBL/GenBank/DDBJ databases">
        <authorList>
            <person name="Manzoor S."/>
        </authorList>
    </citation>
    <scope>NUCLEOTIDE SEQUENCE [LARGE SCALE GENOMIC DNA]</scope>
    <source>
        <strain evidence="1">Clostridium ultunense strain Esp</strain>
    </source>
</reference>
<dbReference type="OrthoDB" id="2162583at2"/>
<gene>
    <name evidence="1" type="ORF">CUESP1_1913</name>
</gene>
<evidence type="ECO:0000313" key="2">
    <source>
        <dbReference type="Proteomes" id="UP000245423"/>
    </source>
</evidence>
<organism evidence="1 2">
    <name type="scientific">[Clostridium] ultunense Esp</name>
    <dbReference type="NCBI Taxonomy" id="1288971"/>
    <lineage>
        <taxon>Bacteria</taxon>
        <taxon>Bacillati</taxon>
        <taxon>Bacillota</taxon>
        <taxon>Tissierellia</taxon>
        <taxon>Tissierellales</taxon>
        <taxon>Tepidimicrobiaceae</taxon>
        <taxon>Schnuerera</taxon>
    </lineage>
</organism>
<dbReference type="RefSeq" id="WP_025641314.1">
    <property type="nucleotide sequence ID" value="NZ_LT669839.1"/>
</dbReference>